<reference evidence="6 7" key="1">
    <citation type="journal article" date="2006" name="Nature">
        <title>Global trends of whole-genome duplications revealed by the ciliate Paramecium tetraurelia.</title>
        <authorList>
            <consortium name="Genoscope"/>
            <person name="Aury J.-M."/>
            <person name="Jaillon O."/>
            <person name="Duret L."/>
            <person name="Noel B."/>
            <person name="Jubin C."/>
            <person name="Porcel B.M."/>
            <person name="Segurens B."/>
            <person name="Daubin V."/>
            <person name="Anthouard V."/>
            <person name="Aiach N."/>
            <person name="Arnaiz O."/>
            <person name="Billaut A."/>
            <person name="Beisson J."/>
            <person name="Blanc I."/>
            <person name="Bouhouche K."/>
            <person name="Camara F."/>
            <person name="Duharcourt S."/>
            <person name="Guigo R."/>
            <person name="Gogendeau D."/>
            <person name="Katinka M."/>
            <person name="Keller A.-M."/>
            <person name="Kissmehl R."/>
            <person name="Klotz C."/>
            <person name="Koll F."/>
            <person name="Le Moue A."/>
            <person name="Lepere C."/>
            <person name="Malinsky S."/>
            <person name="Nowacki M."/>
            <person name="Nowak J.K."/>
            <person name="Plattner H."/>
            <person name="Poulain J."/>
            <person name="Ruiz F."/>
            <person name="Serrano V."/>
            <person name="Zagulski M."/>
            <person name="Dessen P."/>
            <person name="Betermier M."/>
            <person name="Weissenbach J."/>
            <person name="Scarpelli C."/>
            <person name="Schachter V."/>
            <person name="Sperling L."/>
            <person name="Meyer E."/>
            <person name="Cohen J."/>
            <person name="Wincker P."/>
        </authorList>
    </citation>
    <scope>NUCLEOTIDE SEQUENCE [LARGE SCALE GENOMIC DNA]</scope>
    <source>
        <strain evidence="6 7">Stock d4-2</strain>
    </source>
</reference>
<dbReference type="CDD" id="cd19774">
    <property type="entry name" value="Bbox2_TRIM23_C-IX_rpt2"/>
    <property type="match status" value="1"/>
</dbReference>
<dbReference type="Gene3D" id="2.30.30.1020">
    <property type="entry name" value="CCR4-NOT complex subunit 2/3/5, C-terminal domain"/>
    <property type="match status" value="1"/>
</dbReference>
<evidence type="ECO:0000256" key="3">
    <source>
        <dbReference type="ARBA" id="ARBA00023163"/>
    </source>
</evidence>
<feature type="domain" description="NOT2/NOT3/NOT5 C-terminal" evidence="5">
    <location>
        <begin position="59"/>
        <end position="153"/>
    </location>
</feature>
<dbReference type="Pfam" id="PF04153">
    <property type="entry name" value="NOT2_3_5_C"/>
    <property type="match status" value="1"/>
</dbReference>
<keyword evidence="4" id="KW-0175">Coiled coil</keyword>
<dbReference type="GeneID" id="5021832"/>
<feature type="coiled-coil region" evidence="4">
    <location>
        <begin position="268"/>
        <end position="295"/>
    </location>
</feature>
<dbReference type="InterPro" id="IPR007282">
    <property type="entry name" value="NOT2/3/5_C"/>
</dbReference>
<dbReference type="eggNOG" id="ENOG502RWAP">
    <property type="taxonomic scope" value="Eukaryota"/>
</dbReference>
<dbReference type="InterPro" id="IPR038635">
    <property type="entry name" value="CCR4-NOT_su2/3/5_C_sf"/>
</dbReference>
<dbReference type="InterPro" id="IPR040168">
    <property type="entry name" value="Not2/3/5"/>
</dbReference>
<dbReference type="Proteomes" id="UP000000600">
    <property type="component" value="Unassembled WGS sequence"/>
</dbReference>
<evidence type="ECO:0000256" key="1">
    <source>
        <dbReference type="ARBA" id="ARBA00007682"/>
    </source>
</evidence>
<evidence type="ECO:0000256" key="4">
    <source>
        <dbReference type="SAM" id="Coils"/>
    </source>
</evidence>
<dbReference type="KEGG" id="ptm:GSPATT00037435001"/>
<gene>
    <name evidence="6" type="ORF">GSPATT00037435001</name>
</gene>
<name>A0CCY3_PARTE</name>
<dbReference type="EMBL" id="CT868062">
    <property type="protein sequence ID" value="CAK68650.1"/>
    <property type="molecule type" value="Genomic_DNA"/>
</dbReference>
<evidence type="ECO:0000313" key="6">
    <source>
        <dbReference type="EMBL" id="CAK68650.1"/>
    </source>
</evidence>
<keyword evidence="7" id="KW-1185">Reference proteome</keyword>
<evidence type="ECO:0000313" key="7">
    <source>
        <dbReference type="Proteomes" id="UP000000600"/>
    </source>
</evidence>
<dbReference type="OrthoDB" id="25391at2759"/>
<dbReference type="RefSeq" id="XP_001436047.1">
    <property type="nucleotide sequence ID" value="XM_001436010.2"/>
</dbReference>
<dbReference type="GO" id="GO:0030015">
    <property type="term" value="C:CCR4-NOT core complex"/>
    <property type="evidence" value="ECO:0007669"/>
    <property type="project" value="InterPro"/>
</dbReference>
<protein>
    <recommendedName>
        <fullName evidence="5">NOT2/NOT3/NOT5 C-terminal domain-containing protein</fullName>
    </recommendedName>
</protein>
<dbReference type="AlphaFoldDB" id="A0CCY3"/>
<dbReference type="STRING" id="5888.A0CCY3"/>
<accession>A0CCY3</accession>
<dbReference type="InParanoid" id="A0CCY3"/>
<evidence type="ECO:0000256" key="2">
    <source>
        <dbReference type="ARBA" id="ARBA00023015"/>
    </source>
</evidence>
<proteinExistence type="inferred from homology"/>
<dbReference type="GO" id="GO:0006355">
    <property type="term" value="P:regulation of DNA-templated transcription"/>
    <property type="evidence" value="ECO:0007669"/>
    <property type="project" value="InterPro"/>
</dbReference>
<keyword evidence="3" id="KW-0804">Transcription</keyword>
<dbReference type="PANTHER" id="PTHR23326">
    <property type="entry name" value="CCR4 NOT-RELATED"/>
    <property type="match status" value="1"/>
</dbReference>
<comment type="similarity">
    <text evidence="1">Belongs to the CNOT2/3/5 family.</text>
</comment>
<organism evidence="6 7">
    <name type="scientific">Paramecium tetraurelia</name>
    <dbReference type="NCBI Taxonomy" id="5888"/>
    <lineage>
        <taxon>Eukaryota</taxon>
        <taxon>Sar</taxon>
        <taxon>Alveolata</taxon>
        <taxon>Ciliophora</taxon>
        <taxon>Intramacronucleata</taxon>
        <taxon>Oligohymenophorea</taxon>
        <taxon>Peniculida</taxon>
        <taxon>Parameciidae</taxon>
        <taxon>Paramecium</taxon>
    </lineage>
</organism>
<sequence>MDEEFRQKYSFAALQKYVSEKEKDKDKAIFKLWNGMNLDELGMSVQDNKLPGQPTKIISPFIDDNATQPDPLSKPHDWIKQKLMPRQNNVNRKKEMFSQFSEETNFYIFYNVMDEEQQLYAVENLYARGWRYNSRKEQWFKDLSLINKNLYSGKYFSIPNWKIMESSIRFVHTGIILQQLKLMNFIEQFQKIKCPKHPQAPISNICLNQECKEDQYFCQNCIKFHLTHSTQIIYMKQIDKLLKRHSNVNEIIQDKQGLEAYNVFKSFKHAVEDKLNQLEDELRQLILKLVNDQKINDQGYKFLQSVNQFNEQDIKELRLFLINQQQNIQNNQINLKEKESKQQLIQLTSYLQDKIPHLQKSVIDQLDCVNSTFYTKTERVERLKKVWISDDGQSKPSIYDKTTIRANVFQVREKQLYLIGIFQPMLYKGSYNSTNYDSQAKTPKLIFKLHEDTNLTNYIFKQHKVLEHDKLQVVDGHLYFIEFRHPIKLLPNKTYTISISTKETKLFQTYHYSIPVIDHPLIKWQTEDLTDSDIFVKGPYVQHIYSYANIDQIPSLLVKT</sequence>
<evidence type="ECO:0000259" key="5">
    <source>
        <dbReference type="Pfam" id="PF04153"/>
    </source>
</evidence>
<keyword evidence="2" id="KW-0805">Transcription regulation</keyword>
<dbReference type="HOGENOM" id="CLU_035671_0_0_1"/>